<proteinExistence type="inferred from homology"/>
<organism evidence="8 9">
    <name type="scientific">Dokdonella immobilis</name>
    <dbReference type="NCBI Taxonomy" id="578942"/>
    <lineage>
        <taxon>Bacteria</taxon>
        <taxon>Pseudomonadati</taxon>
        <taxon>Pseudomonadota</taxon>
        <taxon>Gammaproteobacteria</taxon>
        <taxon>Lysobacterales</taxon>
        <taxon>Rhodanobacteraceae</taxon>
        <taxon>Dokdonella</taxon>
    </lineage>
</organism>
<dbReference type="InterPro" id="IPR022496">
    <property type="entry name" value="T6A_TsaB"/>
</dbReference>
<sequence>MNLLALETATECCSVALSCDGEIITRSEYAPRRHAELLLPMCEAVLAEAGISRRHLDAIAVGRGPGAFTGVRLAVSAAQGIALALDLPVIPISSLAALALDVPLNEGAILAVIDARMGEIYAGCFGRDAHGLVTPTSMESVGSVEALKVPLSAKWNVVGTGWDGYRDAILRRLGEEPLWAEGNRYPLASAIARLALQHLEFGRGMSAEQALPIYLRDKVAFTSEERQQSAGHVQPPS</sequence>
<dbReference type="InterPro" id="IPR043129">
    <property type="entry name" value="ATPase_NBD"/>
</dbReference>
<dbReference type="OrthoDB" id="9809995at2"/>
<dbReference type="EMBL" id="FOVF01000009">
    <property type="protein sequence ID" value="SFN24122.1"/>
    <property type="molecule type" value="Genomic_DNA"/>
</dbReference>
<evidence type="ECO:0000259" key="7">
    <source>
        <dbReference type="Pfam" id="PF00814"/>
    </source>
</evidence>
<name>A0A1I4XEN4_9GAMM</name>
<evidence type="ECO:0000256" key="5">
    <source>
        <dbReference type="ARBA" id="ARBA00022694"/>
    </source>
</evidence>
<accession>A0A1I4XEN4</accession>
<evidence type="ECO:0000256" key="3">
    <source>
        <dbReference type="ARBA" id="ARBA00019012"/>
    </source>
</evidence>
<dbReference type="Gene3D" id="3.30.420.40">
    <property type="match status" value="2"/>
</dbReference>
<evidence type="ECO:0000256" key="2">
    <source>
        <dbReference type="ARBA" id="ARBA00010493"/>
    </source>
</evidence>
<dbReference type="GO" id="GO:0002949">
    <property type="term" value="P:tRNA threonylcarbamoyladenosine modification"/>
    <property type="evidence" value="ECO:0007669"/>
    <property type="project" value="InterPro"/>
</dbReference>
<dbReference type="Proteomes" id="UP000198575">
    <property type="component" value="Unassembled WGS sequence"/>
</dbReference>
<dbReference type="PANTHER" id="PTHR11735">
    <property type="entry name" value="TRNA N6-ADENOSINE THREONYLCARBAMOYLTRANSFERASE"/>
    <property type="match status" value="1"/>
</dbReference>
<evidence type="ECO:0000256" key="4">
    <source>
        <dbReference type="ARBA" id="ARBA00022490"/>
    </source>
</evidence>
<dbReference type="PANTHER" id="PTHR11735:SF11">
    <property type="entry name" value="TRNA THREONYLCARBAMOYLADENOSINE BIOSYNTHESIS PROTEIN TSAB"/>
    <property type="match status" value="1"/>
</dbReference>
<protein>
    <recommendedName>
        <fullName evidence="3">tRNA threonylcarbamoyladenosine biosynthesis protein TsaB</fullName>
    </recommendedName>
    <alternativeName>
        <fullName evidence="6">t(6)A37 threonylcarbamoyladenosine biosynthesis protein TsaB</fullName>
    </alternativeName>
</protein>
<comment type="subcellular location">
    <subcellularLocation>
        <location evidence="1">Cytoplasm</location>
    </subcellularLocation>
</comment>
<keyword evidence="4" id="KW-0963">Cytoplasm</keyword>
<dbReference type="GO" id="GO:0005829">
    <property type="term" value="C:cytosol"/>
    <property type="evidence" value="ECO:0007669"/>
    <property type="project" value="TreeGrafter"/>
</dbReference>
<feature type="domain" description="Gcp-like" evidence="7">
    <location>
        <begin position="28"/>
        <end position="123"/>
    </location>
</feature>
<gene>
    <name evidence="8" type="ORF">SAMN05216289_10983</name>
</gene>
<evidence type="ECO:0000256" key="6">
    <source>
        <dbReference type="ARBA" id="ARBA00032446"/>
    </source>
</evidence>
<dbReference type="AlphaFoldDB" id="A0A1I4XEN4"/>
<evidence type="ECO:0000313" key="9">
    <source>
        <dbReference type="Proteomes" id="UP000198575"/>
    </source>
</evidence>
<dbReference type="SUPFAM" id="SSF53067">
    <property type="entry name" value="Actin-like ATPase domain"/>
    <property type="match status" value="2"/>
</dbReference>
<dbReference type="FunFam" id="3.30.420.40:FF:000097">
    <property type="entry name" value="tRNA threonylcarbamoyladenosine biosynthesis protein TsaB"/>
    <property type="match status" value="1"/>
</dbReference>
<dbReference type="CDD" id="cd24032">
    <property type="entry name" value="ASKHA_NBD_TsaB"/>
    <property type="match status" value="1"/>
</dbReference>
<comment type="similarity">
    <text evidence="2">Belongs to the KAE1 / TsaD family. TsaB subfamily.</text>
</comment>
<dbReference type="NCBIfam" id="TIGR03725">
    <property type="entry name" value="T6A_YeaZ"/>
    <property type="match status" value="1"/>
</dbReference>
<dbReference type="Pfam" id="PF00814">
    <property type="entry name" value="TsaD"/>
    <property type="match status" value="1"/>
</dbReference>
<evidence type="ECO:0000313" key="8">
    <source>
        <dbReference type="EMBL" id="SFN24122.1"/>
    </source>
</evidence>
<dbReference type="RefSeq" id="WP_092407045.1">
    <property type="nucleotide sequence ID" value="NZ_FOVF01000009.1"/>
</dbReference>
<keyword evidence="5" id="KW-0819">tRNA processing</keyword>
<evidence type="ECO:0000256" key="1">
    <source>
        <dbReference type="ARBA" id="ARBA00004496"/>
    </source>
</evidence>
<keyword evidence="9" id="KW-1185">Reference proteome</keyword>
<dbReference type="InterPro" id="IPR000905">
    <property type="entry name" value="Gcp-like_dom"/>
</dbReference>
<reference evidence="8 9" key="1">
    <citation type="submission" date="2016-10" db="EMBL/GenBank/DDBJ databases">
        <authorList>
            <person name="de Groot N.N."/>
        </authorList>
    </citation>
    <scope>NUCLEOTIDE SEQUENCE [LARGE SCALE GENOMIC DNA]</scope>
    <source>
        <strain evidence="8 9">CGMCC 1.7659</strain>
    </source>
</reference>
<dbReference type="STRING" id="578942.SAMN05216289_10983"/>